<accession>A0A3L6Q3H6</accession>
<evidence type="ECO:0000313" key="1">
    <source>
        <dbReference type="EMBL" id="RLM70074.1"/>
    </source>
</evidence>
<dbReference type="STRING" id="4540.A0A3L6Q3H6"/>
<dbReference type="OrthoDB" id="1700311at2759"/>
<organism evidence="1 2">
    <name type="scientific">Panicum miliaceum</name>
    <name type="common">Proso millet</name>
    <name type="synonym">Broomcorn millet</name>
    <dbReference type="NCBI Taxonomy" id="4540"/>
    <lineage>
        <taxon>Eukaryota</taxon>
        <taxon>Viridiplantae</taxon>
        <taxon>Streptophyta</taxon>
        <taxon>Embryophyta</taxon>
        <taxon>Tracheophyta</taxon>
        <taxon>Spermatophyta</taxon>
        <taxon>Magnoliopsida</taxon>
        <taxon>Liliopsida</taxon>
        <taxon>Poales</taxon>
        <taxon>Poaceae</taxon>
        <taxon>PACMAD clade</taxon>
        <taxon>Panicoideae</taxon>
        <taxon>Panicodae</taxon>
        <taxon>Paniceae</taxon>
        <taxon>Panicinae</taxon>
        <taxon>Panicum</taxon>
        <taxon>Panicum sect. Panicum</taxon>
    </lineage>
</organism>
<protein>
    <submittedName>
        <fullName evidence="1">U-box domain-containing protein</fullName>
    </submittedName>
</protein>
<dbReference type="EMBL" id="PQIB02000014">
    <property type="protein sequence ID" value="RLM70074.1"/>
    <property type="molecule type" value="Genomic_DNA"/>
</dbReference>
<dbReference type="Proteomes" id="UP000275267">
    <property type="component" value="Unassembled WGS sequence"/>
</dbReference>
<comment type="caution">
    <text evidence="1">The sequence shown here is derived from an EMBL/GenBank/DDBJ whole genome shotgun (WGS) entry which is preliminary data.</text>
</comment>
<proteinExistence type="predicted"/>
<keyword evidence="2" id="KW-1185">Reference proteome</keyword>
<reference evidence="2" key="1">
    <citation type="journal article" date="2019" name="Nat. Commun.">
        <title>The genome of broomcorn millet.</title>
        <authorList>
            <person name="Zou C."/>
            <person name="Miki D."/>
            <person name="Li D."/>
            <person name="Tang Q."/>
            <person name="Xiao L."/>
            <person name="Rajput S."/>
            <person name="Deng P."/>
            <person name="Jia W."/>
            <person name="Huang R."/>
            <person name="Zhang M."/>
            <person name="Sun Y."/>
            <person name="Hu J."/>
            <person name="Fu X."/>
            <person name="Schnable P.S."/>
            <person name="Li F."/>
            <person name="Zhang H."/>
            <person name="Feng B."/>
            <person name="Zhu X."/>
            <person name="Liu R."/>
            <person name="Schnable J.C."/>
            <person name="Zhu J.-K."/>
            <person name="Zhang H."/>
        </authorList>
    </citation>
    <scope>NUCLEOTIDE SEQUENCE [LARGE SCALE GENOMIC DNA]</scope>
</reference>
<gene>
    <name evidence="1" type="ORF">C2845_PM17G08840</name>
</gene>
<evidence type="ECO:0000313" key="2">
    <source>
        <dbReference type="Proteomes" id="UP000275267"/>
    </source>
</evidence>
<name>A0A3L6Q3H6_PANMI</name>
<sequence>MALTSLTTVDINKCTIGAHPSVIQELVGFLSHGGPRERCEAATALYELCS</sequence>
<dbReference type="AlphaFoldDB" id="A0A3L6Q3H6"/>